<accession>A0A1Z4VT31</accession>
<dbReference type="EMBL" id="AP018052">
    <property type="protein sequence ID" value="BAZ94791.1"/>
    <property type="molecule type" value="Genomic_DNA"/>
</dbReference>
<dbReference type="AlphaFoldDB" id="A0A1Z4VT31"/>
<dbReference type="Proteomes" id="UP000218765">
    <property type="component" value="Chromosome"/>
</dbReference>
<proteinExistence type="predicted"/>
<organism evidence="1 2">
    <name type="scientific">Thiohalobacter thiocyanaticus</name>
    <dbReference type="NCBI Taxonomy" id="585455"/>
    <lineage>
        <taxon>Bacteria</taxon>
        <taxon>Pseudomonadati</taxon>
        <taxon>Pseudomonadota</taxon>
        <taxon>Gammaproteobacteria</taxon>
        <taxon>Thiohalobacterales</taxon>
        <taxon>Thiohalobacteraceae</taxon>
        <taxon>Thiohalobacter</taxon>
    </lineage>
</organism>
<name>A0A1Z4VT31_9GAMM</name>
<keyword evidence="2" id="KW-1185">Reference proteome</keyword>
<evidence type="ECO:0000313" key="2">
    <source>
        <dbReference type="Proteomes" id="UP000218765"/>
    </source>
</evidence>
<dbReference type="KEGG" id="ttc:FOKN1_2417"/>
<evidence type="ECO:0000313" key="1">
    <source>
        <dbReference type="EMBL" id="BAZ94791.1"/>
    </source>
</evidence>
<protein>
    <submittedName>
        <fullName evidence="1">Nucleotidyltransferase</fullName>
    </submittedName>
</protein>
<gene>
    <name evidence="1" type="ORF">FOKN1_2417</name>
</gene>
<reference evidence="1 2" key="1">
    <citation type="submission" date="2017-05" db="EMBL/GenBank/DDBJ databases">
        <title>Thiocyanate degradation by Thiohalobacter thiocyanaticus FOKN1.</title>
        <authorList>
            <person name="Oshiki M."/>
            <person name="Fukushima T."/>
            <person name="Kawano S."/>
            <person name="Nakagawa J."/>
        </authorList>
    </citation>
    <scope>NUCLEOTIDE SEQUENCE [LARGE SCALE GENOMIC DNA]</scope>
    <source>
        <strain evidence="1 2">FOKN1</strain>
    </source>
</reference>
<keyword evidence="1" id="KW-0808">Transferase</keyword>
<dbReference type="GO" id="GO:0016740">
    <property type="term" value="F:transferase activity"/>
    <property type="evidence" value="ECO:0007669"/>
    <property type="project" value="UniProtKB-KW"/>
</dbReference>
<sequence length="101" mass="11647">MHRLYRHRLESPMRLEQASGKTALDNRDRIDGRIRHKQVFFNAAFINHEAHLANELLLIAENGENAELRTDYAKMLGAGMGYNNPPSFTTSSLTFVKWSMR</sequence>